<evidence type="ECO:0000256" key="1">
    <source>
        <dbReference type="ARBA" id="ARBA00010497"/>
    </source>
</evidence>
<comment type="catalytic activity">
    <reaction evidence="8 9">
        <text>geranylgeranyl diphosphate + L-cysteinyl-[protein] = S-geranylgeranyl-L-cysteinyl-[protein] + diphosphate</text>
        <dbReference type="Rhea" id="RHEA:21240"/>
        <dbReference type="Rhea" id="RHEA-COMP:10131"/>
        <dbReference type="Rhea" id="RHEA-COMP:11537"/>
        <dbReference type="ChEBI" id="CHEBI:29950"/>
        <dbReference type="ChEBI" id="CHEBI:33019"/>
        <dbReference type="ChEBI" id="CHEBI:57533"/>
        <dbReference type="ChEBI" id="CHEBI:86021"/>
        <dbReference type="EC" id="2.5.1.60"/>
    </reaction>
</comment>
<evidence type="ECO:0000256" key="5">
    <source>
        <dbReference type="ARBA" id="ARBA00022723"/>
    </source>
</evidence>
<protein>
    <recommendedName>
        <fullName evidence="9">Geranylgeranyl transferase type-2 subunit beta</fullName>
        <ecNumber evidence="9">2.5.1.60</ecNumber>
    </recommendedName>
</protein>
<dbReference type="InterPro" id="IPR008930">
    <property type="entry name" value="Terpenoid_cyclase/PrenylTrfase"/>
</dbReference>
<dbReference type="PANTHER" id="PTHR11774">
    <property type="entry name" value="GERANYLGERANYL TRANSFERASE TYPE BETA SUBUNIT"/>
    <property type="match status" value="1"/>
</dbReference>
<dbReference type="FunFam" id="1.50.10.20:FF:000012">
    <property type="entry name" value="Geranylgeranyl transferase type-2 subunit beta"/>
    <property type="match status" value="1"/>
</dbReference>
<proteinExistence type="inferred from homology"/>
<dbReference type="GO" id="GO:0005968">
    <property type="term" value="C:Rab-protein geranylgeranyltransferase complex"/>
    <property type="evidence" value="ECO:0007669"/>
    <property type="project" value="UniProtKB-UniRule"/>
</dbReference>
<dbReference type="Pfam" id="PF00432">
    <property type="entry name" value="Prenyltrans"/>
    <property type="match status" value="1"/>
</dbReference>
<evidence type="ECO:0000313" key="11">
    <source>
        <dbReference type="EMBL" id="CAD8282427.1"/>
    </source>
</evidence>
<evidence type="ECO:0000256" key="2">
    <source>
        <dbReference type="ARBA" id="ARBA00011355"/>
    </source>
</evidence>
<comment type="subunit">
    <text evidence="2">Heterodimer of an alpha and a beta subunit.</text>
</comment>
<dbReference type="AlphaFoldDB" id="A0A7R9V1T0"/>
<organism evidence="11">
    <name type="scientific">Chlamydomonas euryale</name>
    <dbReference type="NCBI Taxonomy" id="1486919"/>
    <lineage>
        <taxon>Eukaryota</taxon>
        <taxon>Viridiplantae</taxon>
        <taxon>Chlorophyta</taxon>
        <taxon>core chlorophytes</taxon>
        <taxon>Chlorophyceae</taxon>
        <taxon>CS clade</taxon>
        <taxon>Chlamydomonadales</taxon>
        <taxon>Chlamydomonadaceae</taxon>
        <taxon>Chlamydomonas</taxon>
    </lineage>
</organism>
<dbReference type="CDD" id="cd02894">
    <property type="entry name" value="GGTase-II"/>
    <property type="match status" value="1"/>
</dbReference>
<dbReference type="Gene3D" id="1.50.10.20">
    <property type="match status" value="1"/>
</dbReference>
<dbReference type="GO" id="GO:0072657">
    <property type="term" value="P:protein localization to membrane"/>
    <property type="evidence" value="ECO:0007669"/>
    <property type="project" value="UniProtKB-ARBA"/>
</dbReference>
<evidence type="ECO:0000256" key="9">
    <source>
        <dbReference type="RuleBase" id="RU365076"/>
    </source>
</evidence>
<dbReference type="GO" id="GO:0046872">
    <property type="term" value="F:metal ion binding"/>
    <property type="evidence" value="ECO:0007669"/>
    <property type="project" value="UniProtKB-KW"/>
</dbReference>
<name>A0A7R9V1T0_9CHLO</name>
<reference evidence="11" key="1">
    <citation type="submission" date="2021-01" db="EMBL/GenBank/DDBJ databases">
        <authorList>
            <person name="Corre E."/>
            <person name="Pelletier E."/>
            <person name="Niang G."/>
            <person name="Scheremetjew M."/>
            <person name="Finn R."/>
            <person name="Kale V."/>
            <person name="Holt S."/>
            <person name="Cochrane G."/>
            <person name="Meng A."/>
            <person name="Brown T."/>
            <person name="Cohen L."/>
        </authorList>
    </citation>
    <scope>NUCLEOTIDE SEQUENCE</scope>
    <source>
        <strain evidence="11">CCMP219</strain>
    </source>
</reference>
<comment type="function">
    <text evidence="9">Catalyzes the transfer of a geranylgeranyl moiety from geranylgeranyl diphosphate to both cysteines of proteins with the C-terminal sequence -XXCC, -XCXC and -CCXX.</text>
</comment>
<comment type="similarity">
    <text evidence="1 9">Belongs to the protein prenyltransferase subunit beta family.</text>
</comment>
<comment type="cofactor">
    <cofactor evidence="9">
        <name>Zn(2+)</name>
        <dbReference type="ChEBI" id="CHEBI:29105"/>
    </cofactor>
    <text evidence="9">Binds 1 zinc ion per subunit.</text>
</comment>
<gene>
    <name evidence="11" type="ORF">CEUR00632_LOCUS2462</name>
</gene>
<keyword evidence="5 9" id="KW-0479">Metal-binding</keyword>
<dbReference type="EC" id="2.5.1.60" evidence="9"/>
<keyword evidence="6" id="KW-0677">Repeat</keyword>
<dbReference type="GO" id="GO:0004663">
    <property type="term" value="F:Rab geranylgeranyltransferase activity"/>
    <property type="evidence" value="ECO:0007669"/>
    <property type="project" value="UniProtKB-UniRule"/>
</dbReference>
<keyword evidence="7 9" id="KW-0862">Zinc</keyword>
<dbReference type="PANTHER" id="PTHR11774:SF11">
    <property type="entry name" value="GERANYLGERANYL TRANSFERASE TYPE-2 SUBUNIT BETA"/>
    <property type="match status" value="1"/>
</dbReference>
<evidence type="ECO:0000256" key="4">
    <source>
        <dbReference type="ARBA" id="ARBA00022679"/>
    </source>
</evidence>
<dbReference type="SUPFAM" id="SSF48239">
    <property type="entry name" value="Terpenoid cyclases/Protein prenyltransferases"/>
    <property type="match status" value="1"/>
</dbReference>
<evidence type="ECO:0000256" key="3">
    <source>
        <dbReference type="ARBA" id="ARBA00022602"/>
    </source>
</evidence>
<evidence type="ECO:0000256" key="6">
    <source>
        <dbReference type="ARBA" id="ARBA00022737"/>
    </source>
</evidence>
<evidence type="ECO:0000256" key="8">
    <source>
        <dbReference type="ARBA" id="ARBA00047658"/>
    </source>
</evidence>
<evidence type="ECO:0000256" key="7">
    <source>
        <dbReference type="ARBA" id="ARBA00022833"/>
    </source>
</evidence>
<dbReference type="InterPro" id="IPR026873">
    <property type="entry name" value="Ptb1"/>
</dbReference>
<evidence type="ECO:0000259" key="10">
    <source>
        <dbReference type="Pfam" id="PF00432"/>
    </source>
</evidence>
<dbReference type="EMBL" id="HBEC01005402">
    <property type="protein sequence ID" value="CAD8282427.1"/>
    <property type="molecule type" value="Transcribed_RNA"/>
</dbReference>
<feature type="domain" description="Prenyltransferase alpha-alpha toroid" evidence="10">
    <location>
        <begin position="22"/>
        <end position="322"/>
    </location>
</feature>
<accession>A0A7R9V1T0</accession>
<keyword evidence="3 9" id="KW-0637">Prenyltransferase</keyword>
<dbReference type="InterPro" id="IPR001330">
    <property type="entry name" value="Prenyltrans"/>
</dbReference>
<sequence length="342" mass="37123">MSAAAAAGAARTPAELGVRGMLLVDKHAEYIKSFTRLWEGTDKIEFVATEHFWMSGIYWGLSGLYLLGRLHEVDQAAIVKWVMSCRDADTGGFGASPRNDPHMLPTLSAVQILALFDNLDLLDEGAIAKYVAGLQQPDGSFAGDAWGEIDTRFSYAALLCLSILGRADAVDVPAAVHFVLACKNFDGGFGCTPGNESHAGQVFTCLGTLSLAGALDAVDQDLFCWWLCERQTPSGGLNGRPEKLQDVCYSWWCLSCLAILGRLHWIDGHALSRFILYCQDEEDGGISDRPEDMADVYHTFFGIAGLSLLGQPGLKAIDPTYALPVEVVQRIQARRKARESGS</sequence>
<keyword evidence="4 9" id="KW-0808">Transferase</keyword>
<dbReference type="InterPro" id="IPR045089">
    <property type="entry name" value="PGGT1B-like"/>
</dbReference>